<reference evidence="1 2" key="1">
    <citation type="submission" date="2023-12" db="EMBL/GenBank/DDBJ databases">
        <title>Jeotgalibacillus haloalkaliphilus sp. nov., a novel salt-tolerant bacteria, isolated from the estuary of the Fenhe River into the Yellow River.</title>
        <authorList>
            <person name="Li Y."/>
        </authorList>
    </citation>
    <scope>NUCLEOTIDE SEQUENCE [LARGE SCALE GENOMIC DNA]</scope>
    <source>
        <strain evidence="1 2">HH7-29</strain>
    </source>
</reference>
<gene>
    <name evidence="1" type="ORF">UFB30_00495</name>
</gene>
<protein>
    <recommendedName>
        <fullName evidence="3">ATP-dependent Lon protease</fullName>
    </recommendedName>
</protein>
<evidence type="ECO:0000313" key="1">
    <source>
        <dbReference type="EMBL" id="MDZ5710670.1"/>
    </source>
</evidence>
<evidence type="ECO:0000313" key="2">
    <source>
        <dbReference type="Proteomes" id="UP001292084"/>
    </source>
</evidence>
<proteinExistence type="predicted"/>
<evidence type="ECO:0008006" key="3">
    <source>
        <dbReference type="Google" id="ProtNLM"/>
    </source>
</evidence>
<comment type="caution">
    <text evidence="1">The sequence shown here is derived from an EMBL/GenBank/DDBJ whole genome shotgun (WGS) entry which is preliminary data.</text>
</comment>
<accession>A0ABU5KIV0</accession>
<sequence>MAHLLFSIVLATILGYLLLMMGPLIGGLIAFGIIVGSLFRGLYLLNEIHKKSSVYSSGVDKVRTAYEKHLQENSARK</sequence>
<organism evidence="1 2">
    <name type="scientific">Jeotgalibacillus haloalkalitolerans</name>
    <dbReference type="NCBI Taxonomy" id="3104292"/>
    <lineage>
        <taxon>Bacteria</taxon>
        <taxon>Bacillati</taxon>
        <taxon>Bacillota</taxon>
        <taxon>Bacilli</taxon>
        <taxon>Bacillales</taxon>
        <taxon>Caryophanaceae</taxon>
        <taxon>Jeotgalibacillus</taxon>
    </lineage>
</organism>
<dbReference type="Proteomes" id="UP001292084">
    <property type="component" value="Unassembled WGS sequence"/>
</dbReference>
<dbReference type="RefSeq" id="WP_322419711.1">
    <property type="nucleotide sequence ID" value="NZ_JAXQNN010000001.1"/>
</dbReference>
<dbReference type="EMBL" id="JAXQNN010000001">
    <property type="protein sequence ID" value="MDZ5710670.1"/>
    <property type="molecule type" value="Genomic_DNA"/>
</dbReference>
<name>A0ABU5KIV0_9BACL</name>
<keyword evidence="2" id="KW-1185">Reference proteome</keyword>